<dbReference type="SUPFAM" id="SSF51126">
    <property type="entry name" value="Pectin lyase-like"/>
    <property type="match status" value="1"/>
</dbReference>
<evidence type="ECO:0000256" key="5">
    <source>
        <dbReference type="ARBA" id="ARBA00022801"/>
    </source>
</evidence>
<dbReference type="GO" id="GO:0004650">
    <property type="term" value="F:polygalacturonase activity"/>
    <property type="evidence" value="ECO:0007669"/>
    <property type="project" value="InterPro"/>
</dbReference>
<comment type="similarity">
    <text evidence="2 9">Belongs to the glycosyl hydrolase 28 family.</text>
</comment>
<keyword evidence="3" id="KW-0134">Cell wall</keyword>
<evidence type="ECO:0000313" key="10">
    <source>
        <dbReference type="EMBL" id="PKU70165.1"/>
    </source>
</evidence>
<dbReference type="OrthoDB" id="187139at2759"/>
<dbReference type="Pfam" id="PF00295">
    <property type="entry name" value="Glyco_hydro_28"/>
    <property type="match status" value="1"/>
</dbReference>
<proteinExistence type="inferred from homology"/>
<evidence type="ECO:0000256" key="9">
    <source>
        <dbReference type="RuleBase" id="RU361169"/>
    </source>
</evidence>
<reference evidence="10 11" key="2">
    <citation type="journal article" date="2017" name="Nature">
        <title>The Apostasia genome and the evolution of orchids.</title>
        <authorList>
            <person name="Zhang G.Q."/>
            <person name="Liu K.W."/>
            <person name="Li Z."/>
            <person name="Lohaus R."/>
            <person name="Hsiao Y.Y."/>
            <person name="Niu S.C."/>
            <person name="Wang J.Y."/>
            <person name="Lin Y.C."/>
            <person name="Xu Q."/>
            <person name="Chen L.J."/>
            <person name="Yoshida K."/>
            <person name="Fujiwara S."/>
            <person name="Wang Z.W."/>
            <person name="Zhang Y.Q."/>
            <person name="Mitsuda N."/>
            <person name="Wang M."/>
            <person name="Liu G.H."/>
            <person name="Pecoraro L."/>
            <person name="Huang H.X."/>
            <person name="Xiao X.J."/>
            <person name="Lin M."/>
            <person name="Wu X.Y."/>
            <person name="Wu W.L."/>
            <person name="Chen Y.Y."/>
            <person name="Chang S.B."/>
            <person name="Sakamoto S."/>
            <person name="Ohme-Takagi M."/>
            <person name="Yagi M."/>
            <person name="Zeng S.J."/>
            <person name="Shen C.Y."/>
            <person name="Yeh C.M."/>
            <person name="Luo Y.B."/>
            <person name="Tsai W.C."/>
            <person name="Van de Peer Y."/>
            <person name="Liu Z.J."/>
        </authorList>
    </citation>
    <scope>NUCLEOTIDE SEQUENCE [LARGE SCALE GENOMIC DNA]</scope>
    <source>
        <tissue evidence="10">The whole plant</tissue>
    </source>
</reference>
<dbReference type="InterPro" id="IPR012334">
    <property type="entry name" value="Pectin_lyas_fold"/>
</dbReference>
<evidence type="ECO:0000256" key="6">
    <source>
        <dbReference type="ARBA" id="ARBA00023295"/>
    </source>
</evidence>
<dbReference type="SMART" id="SM00710">
    <property type="entry name" value="PbH1"/>
    <property type="match status" value="4"/>
</dbReference>
<dbReference type="Proteomes" id="UP000233837">
    <property type="component" value="Unassembled WGS sequence"/>
</dbReference>
<feature type="active site" evidence="8">
    <location>
        <position position="97"/>
    </location>
</feature>
<dbReference type="InterPro" id="IPR011050">
    <property type="entry name" value="Pectin_lyase_fold/virulence"/>
</dbReference>
<dbReference type="AlphaFoldDB" id="A0A2I0W3D2"/>
<evidence type="ECO:0000256" key="1">
    <source>
        <dbReference type="ARBA" id="ARBA00004191"/>
    </source>
</evidence>
<evidence type="ECO:0000256" key="7">
    <source>
        <dbReference type="ARBA" id="ARBA00023316"/>
    </source>
</evidence>
<evidence type="ECO:0000313" key="11">
    <source>
        <dbReference type="Proteomes" id="UP000233837"/>
    </source>
</evidence>
<name>A0A2I0W3D2_9ASPA</name>
<keyword evidence="6 9" id="KW-0326">Glycosidase</keyword>
<evidence type="ECO:0000256" key="4">
    <source>
        <dbReference type="ARBA" id="ARBA00022525"/>
    </source>
</evidence>
<dbReference type="Gene3D" id="2.160.20.10">
    <property type="entry name" value="Single-stranded right-handed beta-helix, Pectin lyase-like"/>
    <property type="match status" value="1"/>
</dbReference>
<evidence type="ECO:0000256" key="2">
    <source>
        <dbReference type="ARBA" id="ARBA00008834"/>
    </source>
</evidence>
<dbReference type="PANTHER" id="PTHR31375">
    <property type="match status" value="1"/>
</dbReference>
<keyword evidence="7" id="KW-0961">Cell wall biogenesis/degradation</keyword>
<dbReference type="InterPro" id="IPR006626">
    <property type="entry name" value="PbH1"/>
</dbReference>
<dbReference type="GO" id="GO:0071555">
    <property type="term" value="P:cell wall organization"/>
    <property type="evidence" value="ECO:0007669"/>
    <property type="project" value="UniProtKB-KW"/>
</dbReference>
<dbReference type="EMBL" id="KZ502946">
    <property type="protein sequence ID" value="PKU70165.1"/>
    <property type="molecule type" value="Genomic_DNA"/>
</dbReference>
<protein>
    <submittedName>
        <fullName evidence="10">Polygalacturonase</fullName>
    </submittedName>
</protein>
<evidence type="ECO:0000256" key="8">
    <source>
        <dbReference type="PROSITE-ProRule" id="PRU10052"/>
    </source>
</evidence>
<keyword evidence="4" id="KW-0964">Secreted</keyword>
<dbReference type="PROSITE" id="PS00502">
    <property type="entry name" value="POLYGALACTURONASE"/>
    <property type="match status" value="1"/>
</dbReference>
<evidence type="ECO:0000256" key="3">
    <source>
        <dbReference type="ARBA" id="ARBA00022512"/>
    </source>
</evidence>
<dbReference type="InterPro" id="IPR000743">
    <property type="entry name" value="Glyco_hydro_28"/>
</dbReference>
<keyword evidence="11" id="KW-1185">Reference proteome</keyword>
<dbReference type="GO" id="GO:0005975">
    <property type="term" value="P:carbohydrate metabolic process"/>
    <property type="evidence" value="ECO:0007669"/>
    <property type="project" value="InterPro"/>
</dbReference>
<sequence>MIQALTISQSKNVTLSGVTVKNSENFQIAIMFSQGIRVEGATVTAPVDSPNTDGIHVHMSSLVSITNSTIRTGDDCISLGTGVTNISVQDITCGPGHGISIGSLGGSPGDTIVQNVTVSSVILTGTQNGLRIKTWANPYDGFVSGIVFRHAIMNNVQNPIIIDQNYCPGNANCPNQVSAYIYHR</sequence>
<keyword evidence="5 9" id="KW-0378">Hydrolase</keyword>
<organism evidence="10 11">
    <name type="scientific">Dendrobium catenatum</name>
    <dbReference type="NCBI Taxonomy" id="906689"/>
    <lineage>
        <taxon>Eukaryota</taxon>
        <taxon>Viridiplantae</taxon>
        <taxon>Streptophyta</taxon>
        <taxon>Embryophyta</taxon>
        <taxon>Tracheophyta</taxon>
        <taxon>Spermatophyta</taxon>
        <taxon>Magnoliopsida</taxon>
        <taxon>Liliopsida</taxon>
        <taxon>Asparagales</taxon>
        <taxon>Orchidaceae</taxon>
        <taxon>Epidendroideae</taxon>
        <taxon>Malaxideae</taxon>
        <taxon>Dendrobiinae</taxon>
        <taxon>Dendrobium</taxon>
    </lineage>
</organism>
<reference evidence="10 11" key="1">
    <citation type="journal article" date="2016" name="Sci. Rep.">
        <title>The Dendrobium catenatum Lindl. genome sequence provides insights into polysaccharide synthase, floral development and adaptive evolution.</title>
        <authorList>
            <person name="Zhang G.Q."/>
            <person name="Xu Q."/>
            <person name="Bian C."/>
            <person name="Tsai W.C."/>
            <person name="Yeh C.M."/>
            <person name="Liu K.W."/>
            <person name="Yoshida K."/>
            <person name="Zhang L.S."/>
            <person name="Chang S.B."/>
            <person name="Chen F."/>
            <person name="Shi Y."/>
            <person name="Su Y.Y."/>
            <person name="Zhang Y.Q."/>
            <person name="Chen L.J."/>
            <person name="Yin Y."/>
            <person name="Lin M."/>
            <person name="Huang H."/>
            <person name="Deng H."/>
            <person name="Wang Z.W."/>
            <person name="Zhu S.L."/>
            <person name="Zhao X."/>
            <person name="Deng C."/>
            <person name="Niu S.C."/>
            <person name="Huang J."/>
            <person name="Wang M."/>
            <person name="Liu G.H."/>
            <person name="Yang H.J."/>
            <person name="Xiao X.J."/>
            <person name="Hsiao Y.Y."/>
            <person name="Wu W.L."/>
            <person name="Chen Y.Y."/>
            <person name="Mitsuda N."/>
            <person name="Ohme-Takagi M."/>
            <person name="Luo Y.B."/>
            <person name="Van de Peer Y."/>
            <person name="Liu Z.J."/>
        </authorList>
    </citation>
    <scope>NUCLEOTIDE SEQUENCE [LARGE SCALE GENOMIC DNA]</scope>
    <source>
        <tissue evidence="10">The whole plant</tissue>
    </source>
</reference>
<comment type="subcellular location">
    <subcellularLocation>
        <location evidence="1">Secreted</location>
        <location evidence="1">Cell wall</location>
    </subcellularLocation>
</comment>
<gene>
    <name evidence="10" type="ORF">MA16_Dca010286</name>
</gene>
<accession>A0A2I0W3D2</accession>
<dbReference type="STRING" id="906689.A0A2I0W3D2"/>